<evidence type="ECO:0000256" key="3">
    <source>
        <dbReference type="SAM" id="MobiDB-lite"/>
    </source>
</evidence>
<evidence type="ECO:0008006" key="6">
    <source>
        <dbReference type="Google" id="ProtNLM"/>
    </source>
</evidence>
<dbReference type="FunFam" id="3.30.300.90:FF:000001">
    <property type="entry name" value="Transcriptional regulator BolA"/>
    <property type="match status" value="1"/>
</dbReference>
<dbReference type="GO" id="GO:0005739">
    <property type="term" value="C:mitochondrion"/>
    <property type="evidence" value="ECO:0007669"/>
    <property type="project" value="TreeGrafter"/>
</dbReference>
<dbReference type="Proteomes" id="UP001344447">
    <property type="component" value="Unassembled WGS sequence"/>
</dbReference>
<dbReference type="EMBL" id="JAVFKY010000004">
    <property type="protein sequence ID" value="KAK5577191.1"/>
    <property type="molecule type" value="Genomic_DNA"/>
</dbReference>
<accession>A0AAN7YSD7</accession>
<evidence type="ECO:0000256" key="2">
    <source>
        <dbReference type="RuleBase" id="RU003860"/>
    </source>
</evidence>
<evidence type="ECO:0000313" key="5">
    <source>
        <dbReference type="Proteomes" id="UP001344447"/>
    </source>
</evidence>
<dbReference type="PANTHER" id="PTHR46229:SF3">
    <property type="entry name" value="BOLA-LIKE PROTEIN DDB_G0274169"/>
    <property type="match status" value="1"/>
</dbReference>
<dbReference type="InterPro" id="IPR002634">
    <property type="entry name" value="BolA"/>
</dbReference>
<feature type="compositionally biased region" description="Polar residues" evidence="3">
    <location>
        <begin position="86"/>
        <end position="97"/>
    </location>
</feature>
<dbReference type="SUPFAM" id="SSF82657">
    <property type="entry name" value="BolA-like"/>
    <property type="match status" value="1"/>
</dbReference>
<dbReference type="GO" id="GO:1990229">
    <property type="term" value="C:iron-sulfur cluster assembly complex"/>
    <property type="evidence" value="ECO:0007669"/>
    <property type="project" value="UniProtKB-ARBA"/>
</dbReference>
<proteinExistence type="inferred from homology"/>
<sequence>MTTNVGIIENEIKELLNKELNPINLEINNESYMHNVPKGSESHFKVKIVSEKFENLSMIEQHRLVNEILKNYIGNGKIHALSITSRTPTQWKKNNQPIDDKSPSCKGGFGK</sequence>
<dbReference type="InterPro" id="IPR050961">
    <property type="entry name" value="BolA/IbaG_stress_morph_reg"/>
</dbReference>
<protein>
    <recommendedName>
        <fullName evidence="6">BolA-like protein DDB_G0274169</fullName>
    </recommendedName>
</protein>
<feature type="region of interest" description="Disordered" evidence="3">
    <location>
        <begin position="86"/>
        <end position="111"/>
    </location>
</feature>
<evidence type="ECO:0000313" key="4">
    <source>
        <dbReference type="EMBL" id="KAK5577191.1"/>
    </source>
</evidence>
<dbReference type="AlphaFoldDB" id="A0AAN7YSD7"/>
<comment type="similarity">
    <text evidence="1 2">Belongs to the BolA/IbaG family.</text>
</comment>
<evidence type="ECO:0000256" key="1">
    <source>
        <dbReference type="ARBA" id="ARBA00005578"/>
    </source>
</evidence>
<dbReference type="PANTHER" id="PTHR46229">
    <property type="entry name" value="BOLA TRANSCRIPTION REGULATOR"/>
    <property type="match status" value="1"/>
</dbReference>
<dbReference type="Gene3D" id="3.30.300.90">
    <property type="entry name" value="BolA-like"/>
    <property type="match status" value="1"/>
</dbReference>
<organism evidence="4 5">
    <name type="scientific">Dictyostelium firmibasis</name>
    <dbReference type="NCBI Taxonomy" id="79012"/>
    <lineage>
        <taxon>Eukaryota</taxon>
        <taxon>Amoebozoa</taxon>
        <taxon>Evosea</taxon>
        <taxon>Eumycetozoa</taxon>
        <taxon>Dictyostelia</taxon>
        <taxon>Dictyosteliales</taxon>
        <taxon>Dictyosteliaceae</taxon>
        <taxon>Dictyostelium</taxon>
    </lineage>
</organism>
<keyword evidence="5" id="KW-1185">Reference proteome</keyword>
<dbReference type="Pfam" id="PF01722">
    <property type="entry name" value="BolA"/>
    <property type="match status" value="1"/>
</dbReference>
<name>A0AAN7YSD7_9MYCE</name>
<dbReference type="InterPro" id="IPR036065">
    <property type="entry name" value="BolA-like_sf"/>
</dbReference>
<reference evidence="4 5" key="1">
    <citation type="submission" date="2023-11" db="EMBL/GenBank/DDBJ databases">
        <title>Dfirmibasis_genome.</title>
        <authorList>
            <person name="Edelbroek B."/>
            <person name="Kjellin J."/>
            <person name="Jerlstrom-Hultqvist J."/>
            <person name="Soderbom F."/>
        </authorList>
    </citation>
    <scope>NUCLEOTIDE SEQUENCE [LARGE SCALE GENOMIC DNA]</scope>
    <source>
        <strain evidence="4 5">TNS-C-14</strain>
    </source>
</reference>
<gene>
    <name evidence="4" type="ORF">RB653_002131</name>
</gene>
<comment type="caution">
    <text evidence="4">The sequence shown here is derived from an EMBL/GenBank/DDBJ whole genome shotgun (WGS) entry which is preliminary data.</text>
</comment>
<dbReference type="PIRSF" id="PIRSF003113">
    <property type="entry name" value="BolA"/>
    <property type="match status" value="1"/>
</dbReference>